<sequence>MATLTPRHRWMVAQVVSSFDLTEFEPLVESHFRDQFAPKVDPFLKGTSATQHLLFSYRVRSNPSATQSDIPGKLICSEGVSEEHGSKHVYFIRTIPFGKSVNLNAAADAELIFGELPELPLQGLHSTLASVFLPAVEHFDNTDWKKCPEEQRSELLSCTRNFCKELGEAIDSLAHGIQLRRPDSRFSLAEIRKDYTSAAKDSDVVEHFEELLDEWCRQIEKYLETSLDRSAAQIESWRSRMRKLSSIIQQLKSDFCHTVFQVLHAVTKLTTGVAPKSRQAVFHTLRRCKQLDVAITEAFNEAKDNVKYLTTLERFVDPLYSGTPASILESLNPLMSAITMIYSISRYYNTTERMVAFFAKITKQMITNCRTWLTGGQHHEALWESEPAVIIPMLEYCLTLNNEYHDQYRATRESLVAIPKGKQLDLSEQEIFGRMDLFCRRLQKLIMMYSTVQQFKNIGEQRFEGMDVFVDRFKGLSRSLLWTQSIFSDFKVKRHDLLDFYNNRFDRDFVEFSVRISDLESDMLPQINMIFETTSSIDESLRLLQKLQETVYSESLKAELKGKISLIIHRYSLELVQDPMKQFQLYPSALATKEGKRTIKLYNRVAETLVEYELRWHQAWTECVQATADCLNSNLLMRNPSTGKLSINFDGDIARLIREAKIMERMDMEIPDSGRIVFLREKKLKRCYDELKFVLDDLVLMRRYWKFFVVTQEYQRVSSAIRPVTAGLLQRHLDNFEKQLNPGLNNLTWASLNIESFLQSATSALEKLDLLVVTVNDIVENRIENNIKSLGEILLVDLPAPGEVISLNRFVEMQEHHVAKSAELLNARSLEIENAVRDLLEVISKQASEQHDDP</sequence>
<dbReference type="Pfam" id="PF08385">
    <property type="entry name" value="DHC_N1"/>
    <property type="match status" value="2"/>
</dbReference>
<dbReference type="VEuPathDB" id="ToxoDB:EMWEY_00015160"/>
<proteinExistence type="inferred from homology"/>
<protein>
    <recommendedName>
        <fullName evidence="3">Dynein heavy chain tail domain-containing protein</fullName>
    </recommendedName>
</protein>
<dbReference type="GO" id="GO:0005858">
    <property type="term" value="C:axonemal dynein complex"/>
    <property type="evidence" value="ECO:0007669"/>
    <property type="project" value="TreeGrafter"/>
</dbReference>
<dbReference type="PANTHER" id="PTHR46532">
    <property type="entry name" value="MALE FERTILITY FACTOR KL5"/>
    <property type="match status" value="1"/>
</dbReference>
<dbReference type="GO" id="GO:0051959">
    <property type="term" value="F:dynein light intermediate chain binding"/>
    <property type="evidence" value="ECO:0007669"/>
    <property type="project" value="InterPro"/>
</dbReference>
<accession>U6LZ82</accession>
<dbReference type="OMA" id="ISSSIMW"/>
<keyword evidence="2" id="KW-0175">Coiled coil</keyword>
<dbReference type="PANTHER" id="PTHR46532:SF4">
    <property type="entry name" value="AAA+ ATPASE DOMAIN-CONTAINING PROTEIN"/>
    <property type="match status" value="1"/>
</dbReference>
<gene>
    <name evidence="4" type="ORF">EMWEY_00015160</name>
</gene>
<dbReference type="GO" id="GO:0007018">
    <property type="term" value="P:microtubule-based movement"/>
    <property type="evidence" value="ECO:0007669"/>
    <property type="project" value="InterPro"/>
</dbReference>
<dbReference type="AlphaFoldDB" id="U6LZ82"/>
<feature type="domain" description="Dynein heavy chain tail" evidence="3">
    <location>
        <begin position="205"/>
        <end position="575"/>
    </location>
</feature>
<comment type="similarity">
    <text evidence="1">Belongs to the dynein heavy chain family.</text>
</comment>
<reference evidence="4" key="2">
    <citation type="submission" date="2013-10" db="EMBL/GenBank/DDBJ databases">
        <authorList>
            <person name="Aslett M."/>
        </authorList>
    </citation>
    <scope>NUCLEOTIDE SEQUENCE [LARGE SCALE GENOMIC DNA]</scope>
    <source>
        <strain evidence="4">Weybridge</strain>
    </source>
</reference>
<dbReference type="GeneID" id="25335502"/>
<dbReference type="GO" id="GO:0045505">
    <property type="term" value="F:dynein intermediate chain binding"/>
    <property type="evidence" value="ECO:0007669"/>
    <property type="project" value="InterPro"/>
</dbReference>
<dbReference type="InterPro" id="IPR013594">
    <property type="entry name" value="Dynein_heavy_tail"/>
</dbReference>
<evidence type="ECO:0000259" key="3">
    <source>
        <dbReference type="Pfam" id="PF08385"/>
    </source>
</evidence>
<feature type="domain" description="Dynein heavy chain tail" evidence="3">
    <location>
        <begin position="576"/>
        <end position="757"/>
    </location>
</feature>
<feature type="coiled-coil region" evidence="2">
    <location>
        <begin position="205"/>
        <end position="254"/>
    </location>
</feature>
<keyword evidence="5" id="KW-1185">Reference proteome</keyword>
<evidence type="ECO:0000313" key="5">
    <source>
        <dbReference type="Proteomes" id="UP000030763"/>
    </source>
</evidence>
<name>U6LZ82_EIMMA</name>
<feature type="non-terminal residue" evidence="4">
    <location>
        <position position="854"/>
    </location>
</feature>
<dbReference type="EMBL" id="HG718818">
    <property type="protein sequence ID" value="CDJ56163.1"/>
    <property type="molecule type" value="Genomic_DNA"/>
</dbReference>
<evidence type="ECO:0000256" key="1">
    <source>
        <dbReference type="ARBA" id="ARBA00008887"/>
    </source>
</evidence>
<dbReference type="InterPro" id="IPR026983">
    <property type="entry name" value="DHC"/>
</dbReference>
<evidence type="ECO:0000313" key="4">
    <source>
        <dbReference type="EMBL" id="CDJ56163.1"/>
    </source>
</evidence>
<dbReference type="OrthoDB" id="345409at2759"/>
<dbReference type="RefSeq" id="XP_013332813.1">
    <property type="nucleotide sequence ID" value="XM_013477359.1"/>
</dbReference>
<evidence type="ECO:0000256" key="2">
    <source>
        <dbReference type="SAM" id="Coils"/>
    </source>
</evidence>
<organism evidence="4 5">
    <name type="scientific">Eimeria maxima</name>
    <name type="common">Coccidian parasite</name>
    <dbReference type="NCBI Taxonomy" id="5804"/>
    <lineage>
        <taxon>Eukaryota</taxon>
        <taxon>Sar</taxon>
        <taxon>Alveolata</taxon>
        <taxon>Apicomplexa</taxon>
        <taxon>Conoidasida</taxon>
        <taxon>Coccidia</taxon>
        <taxon>Eucoccidiorida</taxon>
        <taxon>Eimeriorina</taxon>
        <taxon>Eimeriidae</taxon>
        <taxon>Eimeria</taxon>
    </lineage>
</organism>
<reference evidence="4" key="1">
    <citation type="submission" date="2013-10" db="EMBL/GenBank/DDBJ databases">
        <title>Genomic analysis of the causative agents of coccidiosis in chickens.</title>
        <authorList>
            <person name="Reid A.J."/>
            <person name="Blake D."/>
            <person name="Billington K."/>
            <person name="Browne H."/>
            <person name="Dunn M."/>
            <person name="Hung S."/>
            <person name="Kawahara F."/>
            <person name="Miranda-Saavedra D."/>
            <person name="Mourier T."/>
            <person name="Nagra H."/>
            <person name="Otto T.D."/>
            <person name="Rawlings N."/>
            <person name="Sanchez A."/>
            <person name="Sanders M."/>
            <person name="Subramaniam C."/>
            <person name="Tay Y."/>
            <person name="Dear P."/>
            <person name="Doerig C."/>
            <person name="Gruber A."/>
            <person name="Parkinson J."/>
            <person name="Shirley M."/>
            <person name="Wan K.L."/>
            <person name="Berriman M."/>
            <person name="Tomley F."/>
            <person name="Pain A."/>
        </authorList>
    </citation>
    <scope>NUCLEOTIDE SEQUENCE [LARGE SCALE GENOMIC DNA]</scope>
    <source>
        <strain evidence="4">Weybridge</strain>
    </source>
</reference>
<dbReference type="Proteomes" id="UP000030763">
    <property type="component" value="Unassembled WGS sequence"/>
</dbReference>